<protein>
    <submittedName>
        <fullName evidence="1">Uncharacterized protein</fullName>
    </submittedName>
</protein>
<dbReference type="AlphaFoldDB" id="A0A133VQU0"/>
<evidence type="ECO:0000313" key="1">
    <source>
        <dbReference type="EMBL" id="KXB08824.1"/>
    </source>
</evidence>
<accession>A0A133VQU0</accession>
<dbReference type="EMBL" id="LHYL01000004">
    <property type="protein sequence ID" value="KXB08824.1"/>
    <property type="molecule type" value="Genomic_DNA"/>
</dbReference>
<keyword evidence="2" id="KW-1185">Reference proteome</keyword>
<dbReference type="Proteomes" id="UP000070248">
    <property type="component" value="Unassembled WGS sequence"/>
</dbReference>
<proteinExistence type="predicted"/>
<evidence type="ECO:0000313" key="2">
    <source>
        <dbReference type="Proteomes" id="UP000070248"/>
    </source>
</evidence>
<gene>
    <name evidence="1" type="ORF">AKJ59_00400</name>
</gene>
<sequence>MAQLHEKFDYKYQAAAATNVVVKDSPGYLKAIIVGDAVTGSVIEVSDHASDGNGNVKIYLAGDTLGPAVYPVEAQFDTGISCDITNQTHVTFIYK</sequence>
<name>A0A133VQU0_9EURY</name>
<comment type="caution">
    <text evidence="1">The sequence shown here is derived from an EMBL/GenBank/DDBJ whole genome shotgun (WGS) entry which is preliminary data.</text>
</comment>
<organism evidence="1 2">
    <name type="scientific">candidate division MSBL1 archaeon SCGC-AAA385M02</name>
    <dbReference type="NCBI Taxonomy" id="1698287"/>
    <lineage>
        <taxon>Archaea</taxon>
        <taxon>Methanobacteriati</taxon>
        <taxon>Methanobacteriota</taxon>
        <taxon>candidate division MSBL1</taxon>
    </lineage>
</organism>
<reference evidence="1 2" key="1">
    <citation type="journal article" date="2016" name="Sci. Rep.">
        <title>Metabolic traits of an uncultured archaeal lineage -MSBL1- from brine pools of the Red Sea.</title>
        <authorList>
            <person name="Mwirichia R."/>
            <person name="Alam I."/>
            <person name="Rashid M."/>
            <person name="Vinu M."/>
            <person name="Ba-Alawi W."/>
            <person name="Anthony Kamau A."/>
            <person name="Kamanda Ngugi D."/>
            <person name="Goker M."/>
            <person name="Klenk H.P."/>
            <person name="Bajic V."/>
            <person name="Stingl U."/>
        </authorList>
    </citation>
    <scope>NUCLEOTIDE SEQUENCE [LARGE SCALE GENOMIC DNA]</scope>
    <source>
        <strain evidence="1">SCGC-AAA385M02</strain>
    </source>
</reference>